<dbReference type="PANTHER" id="PTHR40083">
    <property type="entry name" value="UPF0122 PROTEIN CBO2450/CLC_2298"/>
    <property type="match status" value="1"/>
</dbReference>
<evidence type="ECO:0000313" key="7">
    <source>
        <dbReference type="Proteomes" id="UP001304683"/>
    </source>
</evidence>
<accession>A0ABZ0QR42</accession>
<dbReference type="InterPro" id="IPR013324">
    <property type="entry name" value="RNA_pol_sigma_r3/r4-like"/>
</dbReference>
<gene>
    <name evidence="6" type="ORF">Q5761_04690</name>
</gene>
<organism evidence="6 7">
    <name type="scientific">Thermaerobacter composti</name>
    <dbReference type="NCBI Taxonomy" id="554949"/>
    <lineage>
        <taxon>Bacteria</taxon>
        <taxon>Bacillati</taxon>
        <taxon>Bacillota</taxon>
        <taxon>Clostridia</taxon>
        <taxon>Eubacteriales</taxon>
        <taxon>Clostridiales Family XVII. Incertae Sedis</taxon>
        <taxon>Thermaerobacter</taxon>
    </lineage>
</organism>
<dbReference type="EMBL" id="CP132508">
    <property type="protein sequence ID" value="WPD19948.1"/>
    <property type="molecule type" value="Genomic_DNA"/>
</dbReference>
<keyword evidence="6" id="KW-0238">DNA-binding</keyword>
<sequence length="211" mass="22596">MERGPGHGGDAGSSGAAMDPGERLVPGEGGARRGGGRRDRSGRPDRSRARRGQRAAEAGAASHRGVRAASRRDADVSPLERTVRLHRLYDLYRGLLTARQQDAFELYHWQDLSLGEVAEHLGISRQAVHDLLRRGEAVLEQAEGALGLGAWRKRAARRLDRLEGLLAAAAQRLAQVAHEPGPTALVEAGALLEQARRVVAALRDDLPAGGV</sequence>
<dbReference type="SUPFAM" id="SSF88659">
    <property type="entry name" value="Sigma3 and sigma4 domains of RNA polymerase sigma factors"/>
    <property type="match status" value="1"/>
</dbReference>
<feature type="coiled-coil region" evidence="4">
    <location>
        <begin position="152"/>
        <end position="179"/>
    </location>
</feature>
<name>A0ABZ0QR42_9FIRM</name>
<feature type="compositionally biased region" description="Gly residues" evidence="5">
    <location>
        <begin position="1"/>
        <end position="12"/>
    </location>
</feature>
<dbReference type="RefSeq" id="WP_318751373.1">
    <property type="nucleotide sequence ID" value="NZ_CP132508.1"/>
</dbReference>
<evidence type="ECO:0000313" key="6">
    <source>
        <dbReference type="EMBL" id="WPD19948.1"/>
    </source>
</evidence>
<dbReference type="Pfam" id="PF04297">
    <property type="entry name" value="UPF0122"/>
    <property type="match status" value="1"/>
</dbReference>
<comment type="similarity">
    <text evidence="1 3">Belongs to the UPF0122 family.</text>
</comment>
<dbReference type="PANTHER" id="PTHR40083:SF1">
    <property type="entry name" value="UPF0122 PROTEIN YLXM"/>
    <property type="match status" value="1"/>
</dbReference>
<dbReference type="Gene3D" id="1.10.10.10">
    <property type="entry name" value="Winged helix-like DNA-binding domain superfamily/Winged helix DNA-binding domain"/>
    <property type="match status" value="1"/>
</dbReference>
<evidence type="ECO:0000256" key="1">
    <source>
        <dbReference type="ARBA" id="ARBA00008720"/>
    </source>
</evidence>
<comment type="function">
    <text evidence="2 3">Might take part in the signal recognition particle (SRP) pathway. This is inferred from the conservation of its genetic proximity to ftsY/ffh. May be a regulatory protein.</text>
</comment>
<evidence type="ECO:0000256" key="5">
    <source>
        <dbReference type="SAM" id="MobiDB-lite"/>
    </source>
</evidence>
<dbReference type="GO" id="GO:0003677">
    <property type="term" value="F:DNA binding"/>
    <property type="evidence" value="ECO:0007669"/>
    <property type="project" value="UniProtKB-KW"/>
</dbReference>
<dbReference type="InterPro" id="IPR036388">
    <property type="entry name" value="WH-like_DNA-bd_sf"/>
</dbReference>
<reference evidence="6 7" key="1">
    <citation type="submission" date="2023-08" db="EMBL/GenBank/DDBJ databases">
        <title>Genome sequence of Thermaerobacter compostii strain Ins1, a spore-forming filamentous bacterium isolated from a deep geothermal reservoir.</title>
        <authorList>
            <person name="Bregnard D."/>
            <person name="Gonzalez D."/>
            <person name="Junier P."/>
        </authorList>
    </citation>
    <scope>NUCLEOTIDE SEQUENCE [LARGE SCALE GENOMIC DNA]</scope>
    <source>
        <strain evidence="6 7">Ins1</strain>
    </source>
</reference>
<dbReference type="InterPro" id="IPR007394">
    <property type="entry name" value="UPF0122"/>
</dbReference>
<evidence type="ECO:0000256" key="4">
    <source>
        <dbReference type="SAM" id="Coils"/>
    </source>
</evidence>
<proteinExistence type="inferred from homology"/>
<dbReference type="HAMAP" id="MF_00245">
    <property type="entry name" value="UPF0122"/>
    <property type="match status" value="1"/>
</dbReference>
<evidence type="ECO:0000256" key="2">
    <source>
        <dbReference type="ARBA" id="ARBA00024764"/>
    </source>
</evidence>
<feature type="compositionally biased region" description="Basic and acidic residues" evidence="5">
    <location>
        <begin position="36"/>
        <end position="47"/>
    </location>
</feature>
<feature type="region of interest" description="Disordered" evidence="5">
    <location>
        <begin position="1"/>
        <end position="76"/>
    </location>
</feature>
<keyword evidence="7" id="KW-1185">Reference proteome</keyword>
<keyword evidence="4" id="KW-0175">Coiled coil</keyword>
<protein>
    <recommendedName>
        <fullName evidence="3">UPF0122 protein Q5761_04690</fullName>
    </recommendedName>
</protein>
<dbReference type="Proteomes" id="UP001304683">
    <property type="component" value="Chromosome"/>
</dbReference>
<evidence type="ECO:0000256" key="3">
    <source>
        <dbReference type="HAMAP-Rule" id="MF_00245"/>
    </source>
</evidence>